<evidence type="ECO:0000313" key="2">
    <source>
        <dbReference type="EMBL" id="GAA1848744.1"/>
    </source>
</evidence>
<gene>
    <name evidence="2" type="ORF">GCM10009751_01050</name>
</gene>
<protein>
    <submittedName>
        <fullName evidence="2">Extracellular solute-binding protein</fullName>
    </submittedName>
</protein>
<sequence length="430" mass="46454">MVTTRSGARAGIALLAVTGLAALGACSGGSATGEDEKVTLVFNWWGDATRAERYEEAIALYEKQNPDVTIQSGYAAFGDYWTARNTEAASGSLPDVMQMDSTYLSQYAASGQIQPLDEYTAGQIDVASFPTTVMPATTVDEQVYGIPTSIGTLANFWNADVLDEIGVEAPEGDLTWEEYDALLSDIAEAGADQDPEVDGSTPYAQLIAVFEIWLNQQGKQLYTPEGEFGFDEADLTEWWERIEPMVADGAFIEPKRAEQSAGDNLGMKFTANEISWYNFLVRFAETSGSDFEMTLPPADDAENRGLYLKPSLMLSMSATTEHPEEAAKFMDFITNDPEVSKIFGTSRGLPISESALEALDDLEGLDKQILDYYDEVLEVVGTSPAPPPEGAGAVEAEFLRIASDVSYGATSVDDAVAEFFAGAPEMIVTD</sequence>
<keyword evidence="3" id="KW-1185">Reference proteome</keyword>
<comment type="caution">
    <text evidence="2">The sequence shown here is derived from an EMBL/GenBank/DDBJ whole genome shotgun (WGS) entry which is preliminary data.</text>
</comment>
<name>A0ABN2N3I3_9MICO</name>
<dbReference type="Pfam" id="PF13416">
    <property type="entry name" value="SBP_bac_8"/>
    <property type="match status" value="1"/>
</dbReference>
<evidence type="ECO:0000313" key="3">
    <source>
        <dbReference type="Proteomes" id="UP001501094"/>
    </source>
</evidence>
<dbReference type="Proteomes" id="UP001501094">
    <property type="component" value="Unassembled WGS sequence"/>
</dbReference>
<dbReference type="RefSeq" id="WP_344098712.1">
    <property type="nucleotide sequence ID" value="NZ_BAAANL010000001.1"/>
</dbReference>
<dbReference type="InterPro" id="IPR006059">
    <property type="entry name" value="SBP"/>
</dbReference>
<dbReference type="SUPFAM" id="SSF53850">
    <property type="entry name" value="Periplasmic binding protein-like II"/>
    <property type="match status" value="1"/>
</dbReference>
<keyword evidence="1" id="KW-0732">Signal</keyword>
<dbReference type="EMBL" id="BAAANL010000001">
    <property type="protein sequence ID" value="GAA1848744.1"/>
    <property type="molecule type" value="Genomic_DNA"/>
</dbReference>
<evidence type="ECO:0000256" key="1">
    <source>
        <dbReference type="SAM" id="SignalP"/>
    </source>
</evidence>
<proteinExistence type="predicted"/>
<dbReference type="InterPro" id="IPR050490">
    <property type="entry name" value="Bact_solute-bd_prot1"/>
</dbReference>
<accession>A0ABN2N3I3</accession>
<reference evidence="2 3" key="1">
    <citation type="journal article" date="2019" name="Int. J. Syst. Evol. Microbiol.">
        <title>The Global Catalogue of Microorganisms (GCM) 10K type strain sequencing project: providing services to taxonomists for standard genome sequencing and annotation.</title>
        <authorList>
            <consortium name="The Broad Institute Genomics Platform"/>
            <consortium name="The Broad Institute Genome Sequencing Center for Infectious Disease"/>
            <person name="Wu L."/>
            <person name="Ma J."/>
        </authorList>
    </citation>
    <scope>NUCLEOTIDE SEQUENCE [LARGE SCALE GENOMIC DNA]</scope>
    <source>
        <strain evidence="2 3">JCM 14326</strain>
    </source>
</reference>
<feature type="signal peptide" evidence="1">
    <location>
        <begin position="1"/>
        <end position="21"/>
    </location>
</feature>
<dbReference type="PROSITE" id="PS51257">
    <property type="entry name" value="PROKAR_LIPOPROTEIN"/>
    <property type="match status" value="1"/>
</dbReference>
<dbReference type="PANTHER" id="PTHR43649">
    <property type="entry name" value="ARABINOSE-BINDING PROTEIN-RELATED"/>
    <property type="match status" value="1"/>
</dbReference>
<feature type="chain" id="PRO_5047047753" evidence="1">
    <location>
        <begin position="22"/>
        <end position="430"/>
    </location>
</feature>
<organism evidence="2 3">
    <name type="scientific">Myceligenerans crystallogenes</name>
    <dbReference type="NCBI Taxonomy" id="316335"/>
    <lineage>
        <taxon>Bacteria</taxon>
        <taxon>Bacillati</taxon>
        <taxon>Actinomycetota</taxon>
        <taxon>Actinomycetes</taxon>
        <taxon>Micrococcales</taxon>
        <taxon>Promicromonosporaceae</taxon>
        <taxon>Myceligenerans</taxon>
    </lineage>
</organism>
<dbReference type="PANTHER" id="PTHR43649:SF12">
    <property type="entry name" value="DIACETYLCHITOBIOSE BINDING PROTEIN DASA"/>
    <property type="match status" value="1"/>
</dbReference>
<dbReference type="Gene3D" id="3.40.190.10">
    <property type="entry name" value="Periplasmic binding protein-like II"/>
    <property type="match status" value="2"/>
</dbReference>